<accession>A0ACB7SE72</accession>
<name>A0ACB7SE72_HYAAI</name>
<gene>
    <name evidence="1" type="ORF">HPB50_011553</name>
</gene>
<reference evidence="1" key="1">
    <citation type="submission" date="2020-05" db="EMBL/GenBank/DDBJ databases">
        <title>Large-scale comparative analyses of tick genomes elucidate their genetic diversity and vector capacities.</title>
        <authorList>
            <person name="Jia N."/>
            <person name="Wang J."/>
            <person name="Shi W."/>
            <person name="Du L."/>
            <person name="Sun Y."/>
            <person name="Zhan W."/>
            <person name="Jiang J."/>
            <person name="Wang Q."/>
            <person name="Zhang B."/>
            <person name="Ji P."/>
            <person name="Sakyi L.B."/>
            <person name="Cui X."/>
            <person name="Yuan T."/>
            <person name="Jiang B."/>
            <person name="Yang W."/>
            <person name="Lam T.T.-Y."/>
            <person name="Chang Q."/>
            <person name="Ding S."/>
            <person name="Wang X."/>
            <person name="Zhu J."/>
            <person name="Ruan X."/>
            <person name="Zhao L."/>
            <person name="Wei J."/>
            <person name="Que T."/>
            <person name="Du C."/>
            <person name="Cheng J."/>
            <person name="Dai P."/>
            <person name="Han X."/>
            <person name="Huang E."/>
            <person name="Gao Y."/>
            <person name="Liu J."/>
            <person name="Shao H."/>
            <person name="Ye R."/>
            <person name="Li L."/>
            <person name="Wei W."/>
            <person name="Wang X."/>
            <person name="Wang C."/>
            <person name="Yang T."/>
            <person name="Huo Q."/>
            <person name="Li W."/>
            <person name="Guo W."/>
            <person name="Chen H."/>
            <person name="Zhou L."/>
            <person name="Ni X."/>
            <person name="Tian J."/>
            <person name="Zhou Y."/>
            <person name="Sheng Y."/>
            <person name="Liu T."/>
            <person name="Pan Y."/>
            <person name="Xia L."/>
            <person name="Li J."/>
            <person name="Zhao F."/>
            <person name="Cao W."/>
        </authorList>
    </citation>
    <scope>NUCLEOTIDE SEQUENCE</scope>
    <source>
        <strain evidence="1">Hyas-2018</strain>
    </source>
</reference>
<keyword evidence="2" id="KW-1185">Reference proteome</keyword>
<organism evidence="1 2">
    <name type="scientific">Hyalomma asiaticum</name>
    <name type="common">Tick</name>
    <dbReference type="NCBI Taxonomy" id="266040"/>
    <lineage>
        <taxon>Eukaryota</taxon>
        <taxon>Metazoa</taxon>
        <taxon>Ecdysozoa</taxon>
        <taxon>Arthropoda</taxon>
        <taxon>Chelicerata</taxon>
        <taxon>Arachnida</taxon>
        <taxon>Acari</taxon>
        <taxon>Parasitiformes</taxon>
        <taxon>Ixodida</taxon>
        <taxon>Ixodoidea</taxon>
        <taxon>Ixodidae</taxon>
        <taxon>Hyalomminae</taxon>
        <taxon>Hyalomma</taxon>
    </lineage>
</organism>
<evidence type="ECO:0000313" key="2">
    <source>
        <dbReference type="Proteomes" id="UP000821845"/>
    </source>
</evidence>
<sequence>MTARTFVDAAMLENPRQAVGSKCAIHQRVDSVHSLENRCRGKVAPEKSWGVARDKFFQFGHGKSRFPRENVGRSAALSSPSPWSRNRARGRSAHVGSRSPTRSASLASHGGARQPPVKVTQSPTRSASASARLAALIRFPFQRSRRRAAARDGRIEEEGEAADQRPKQDNYTELDVAFDEHLSV</sequence>
<proteinExistence type="predicted"/>
<comment type="caution">
    <text evidence="1">The sequence shown here is derived from an EMBL/GenBank/DDBJ whole genome shotgun (WGS) entry which is preliminary data.</text>
</comment>
<dbReference type="Proteomes" id="UP000821845">
    <property type="component" value="Chromosome 4"/>
</dbReference>
<protein>
    <submittedName>
        <fullName evidence="1">Uncharacterized protein</fullName>
    </submittedName>
</protein>
<dbReference type="EMBL" id="CM023484">
    <property type="protein sequence ID" value="KAH6933010.1"/>
    <property type="molecule type" value="Genomic_DNA"/>
</dbReference>
<evidence type="ECO:0000313" key="1">
    <source>
        <dbReference type="EMBL" id="KAH6933010.1"/>
    </source>
</evidence>